<keyword evidence="3" id="KW-1185">Reference proteome</keyword>
<gene>
    <name evidence="2" type="ORF">FHU35_11619</name>
</gene>
<dbReference type="RefSeq" id="WP_281290203.1">
    <property type="nucleotide sequence ID" value="NZ_VIWX01000001.1"/>
</dbReference>
<reference evidence="2 3" key="1">
    <citation type="submission" date="2019-06" db="EMBL/GenBank/DDBJ databases">
        <title>Sequencing the genomes of 1000 actinobacteria strains.</title>
        <authorList>
            <person name="Klenk H.-P."/>
        </authorList>
    </citation>
    <scope>NUCLEOTIDE SEQUENCE [LARGE SCALE GENOMIC DNA]</scope>
    <source>
        <strain evidence="2 3">DSM 46699</strain>
    </source>
</reference>
<keyword evidence="1" id="KW-0732">Signal</keyword>
<protein>
    <submittedName>
        <fullName evidence="2">Uncharacterized protein</fullName>
    </submittedName>
</protein>
<proteinExistence type="predicted"/>
<evidence type="ECO:0000313" key="2">
    <source>
        <dbReference type="EMBL" id="TWG08000.1"/>
    </source>
</evidence>
<evidence type="ECO:0000313" key="3">
    <source>
        <dbReference type="Proteomes" id="UP000316184"/>
    </source>
</evidence>
<name>A0A561V8R8_9PSEU</name>
<feature type="chain" id="PRO_5039479159" evidence="1">
    <location>
        <begin position="23"/>
        <end position="41"/>
    </location>
</feature>
<dbReference type="EMBL" id="VIWX01000001">
    <property type="protein sequence ID" value="TWG08000.1"/>
    <property type="molecule type" value="Genomic_DNA"/>
</dbReference>
<feature type="signal peptide" evidence="1">
    <location>
        <begin position="1"/>
        <end position="22"/>
    </location>
</feature>
<dbReference type="Proteomes" id="UP000316184">
    <property type="component" value="Unassembled WGS sequence"/>
</dbReference>
<accession>A0A561V8R8</accession>
<sequence length="41" mass="4576">MTTRPKILAIYFLLAYRFSAAAGRAAVRPYSEAAKTTRREG</sequence>
<organism evidence="2 3">
    <name type="scientific">Saccharopolyspora dendranthemae</name>
    <dbReference type="NCBI Taxonomy" id="1181886"/>
    <lineage>
        <taxon>Bacteria</taxon>
        <taxon>Bacillati</taxon>
        <taxon>Actinomycetota</taxon>
        <taxon>Actinomycetes</taxon>
        <taxon>Pseudonocardiales</taxon>
        <taxon>Pseudonocardiaceae</taxon>
        <taxon>Saccharopolyspora</taxon>
    </lineage>
</organism>
<evidence type="ECO:0000256" key="1">
    <source>
        <dbReference type="SAM" id="SignalP"/>
    </source>
</evidence>
<comment type="caution">
    <text evidence="2">The sequence shown here is derived from an EMBL/GenBank/DDBJ whole genome shotgun (WGS) entry which is preliminary data.</text>
</comment>
<dbReference type="AlphaFoldDB" id="A0A561V8R8"/>